<sequence>MKTELYFDDFQVSEQLPPLTKPPIDQIQLVKYAGASGDFNPLHYMPEIGQMAGTGGVIAHGMLIMGIAGQAVAGWIPNRYLTRLSVRFVDMTKLGDKITVTGTITGKREEQGSGVITGEVIAADQNGGVKLKGTFEASLPKR</sequence>
<dbReference type="Gene3D" id="3.10.129.10">
    <property type="entry name" value="Hotdog Thioesterase"/>
    <property type="match status" value="1"/>
</dbReference>
<evidence type="ECO:0000313" key="3">
    <source>
        <dbReference type="Proteomes" id="UP000199337"/>
    </source>
</evidence>
<dbReference type="InterPro" id="IPR002539">
    <property type="entry name" value="MaoC-like_dom"/>
</dbReference>
<name>A0A1I2UA07_9FIRM</name>
<dbReference type="AlphaFoldDB" id="A0A1I2UA07"/>
<dbReference type="SUPFAM" id="SSF54637">
    <property type="entry name" value="Thioesterase/thiol ester dehydrase-isomerase"/>
    <property type="match status" value="1"/>
</dbReference>
<evidence type="ECO:0000313" key="2">
    <source>
        <dbReference type="EMBL" id="SFG71451.1"/>
    </source>
</evidence>
<feature type="domain" description="MaoC-like" evidence="1">
    <location>
        <begin position="22"/>
        <end position="121"/>
    </location>
</feature>
<reference evidence="3" key="1">
    <citation type="submission" date="2016-10" db="EMBL/GenBank/DDBJ databases">
        <authorList>
            <person name="Varghese N."/>
            <person name="Submissions S."/>
        </authorList>
    </citation>
    <scope>NUCLEOTIDE SEQUENCE [LARGE SCALE GENOMIC DNA]</scope>
    <source>
        <strain evidence="3">DSM 17038</strain>
    </source>
</reference>
<dbReference type="PANTHER" id="PTHR43841:SF3">
    <property type="entry name" value="(3R)-HYDROXYACYL-ACP DEHYDRATASE SUBUNIT HADB"/>
    <property type="match status" value="1"/>
</dbReference>
<dbReference type="Pfam" id="PF01575">
    <property type="entry name" value="MaoC_dehydratas"/>
    <property type="match status" value="1"/>
</dbReference>
<dbReference type="PANTHER" id="PTHR43841">
    <property type="entry name" value="3-HYDROXYACYL-THIOESTER DEHYDRATASE HTDX-RELATED"/>
    <property type="match status" value="1"/>
</dbReference>
<protein>
    <submittedName>
        <fullName evidence="2">Acyl dehydratase</fullName>
    </submittedName>
</protein>
<dbReference type="InterPro" id="IPR029069">
    <property type="entry name" value="HotDog_dom_sf"/>
</dbReference>
<evidence type="ECO:0000259" key="1">
    <source>
        <dbReference type="Pfam" id="PF01575"/>
    </source>
</evidence>
<dbReference type="Proteomes" id="UP000199337">
    <property type="component" value="Unassembled WGS sequence"/>
</dbReference>
<accession>A0A1I2UA07</accession>
<dbReference type="STRING" id="341036.SAMN05660649_02472"/>
<dbReference type="EMBL" id="FOOX01000008">
    <property type="protein sequence ID" value="SFG71451.1"/>
    <property type="molecule type" value="Genomic_DNA"/>
</dbReference>
<organism evidence="2 3">
    <name type="scientific">Desulfotruncus arcticus DSM 17038</name>
    <dbReference type="NCBI Taxonomy" id="1121424"/>
    <lineage>
        <taxon>Bacteria</taxon>
        <taxon>Bacillati</taxon>
        <taxon>Bacillota</taxon>
        <taxon>Clostridia</taxon>
        <taxon>Eubacteriales</taxon>
        <taxon>Desulfallaceae</taxon>
        <taxon>Desulfotruncus</taxon>
    </lineage>
</organism>
<dbReference type="RefSeq" id="WP_207648181.1">
    <property type="nucleotide sequence ID" value="NZ_FOOX01000008.1"/>
</dbReference>
<gene>
    <name evidence="2" type="ORF">SAMN05660649_02472</name>
</gene>
<keyword evidence="3" id="KW-1185">Reference proteome</keyword>
<proteinExistence type="predicted"/>